<name>A0A0C2WQZ6_AMAMK</name>
<organism evidence="1 2">
    <name type="scientific">Amanita muscaria (strain Koide BX008)</name>
    <dbReference type="NCBI Taxonomy" id="946122"/>
    <lineage>
        <taxon>Eukaryota</taxon>
        <taxon>Fungi</taxon>
        <taxon>Dikarya</taxon>
        <taxon>Basidiomycota</taxon>
        <taxon>Agaricomycotina</taxon>
        <taxon>Agaricomycetes</taxon>
        <taxon>Agaricomycetidae</taxon>
        <taxon>Agaricales</taxon>
        <taxon>Pluteineae</taxon>
        <taxon>Amanitaceae</taxon>
        <taxon>Amanita</taxon>
    </lineage>
</organism>
<accession>A0A0C2WQZ6</accession>
<dbReference type="Proteomes" id="UP000054549">
    <property type="component" value="Unassembled WGS sequence"/>
</dbReference>
<proteinExistence type="predicted"/>
<reference evidence="1 2" key="1">
    <citation type="submission" date="2014-04" db="EMBL/GenBank/DDBJ databases">
        <title>Evolutionary Origins and Diversification of the Mycorrhizal Mutualists.</title>
        <authorList>
            <consortium name="DOE Joint Genome Institute"/>
            <consortium name="Mycorrhizal Genomics Consortium"/>
            <person name="Kohler A."/>
            <person name="Kuo A."/>
            <person name="Nagy L.G."/>
            <person name="Floudas D."/>
            <person name="Copeland A."/>
            <person name="Barry K.W."/>
            <person name="Cichocki N."/>
            <person name="Veneault-Fourrey C."/>
            <person name="LaButti K."/>
            <person name="Lindquist E.A."/>
            <person name="Lipzen A."/>
            <person name="Lundell T."/>
            <person name="Morin E."/>
            <person name="Murat C."/>
            <person name="Riley R."/>
            <person name="Ohm R."/>
            <person name="Sun H."/>
            <person name="Tunlid A."/>
            <person name="Henrissat B."/>
            <person name="Grigoriev I.V."/>
            <person name="Hibbett D.S."/>
            <person name="Martin F."/>
        </authorList>
    </citation>
    <scope>NUCLEOTIDE SEQUENCE [LARGE SCALE GENOMIC DNA]</scope>
    <source>
        <strain evidence="1 2">Koide BX008</strain>
    </source>
</reference>
<evidence type="ECO:0000313" key="2">
    <source>
        <dbReference type="Proteomes" id="UP000054549"/>
    </source>
</evidence>
<keyword evidence="2" id="KW-1185">Reference proteome</keyword>
<dbReference type="InParanoid" id="A0A0C2WQZ6"/>
<sequence>MRLSGSDRPAEWRTEDASLEHTEQFFRRNHRSNFMIALLPIERHLSFGDRLLLLLYNIFRFQQNCKEKLPFSNQAASSTRHDLLYL</sequence>
<gene>
    <name evidence="1" type="ORF">M378DRAFT_163555</name>
</gene>
<dbReference type="EMBL" id="KN818252">
    <property type="protein sequence ID" value="KIL64077.1"/>
    <property type="molecule type" value="Genomic_DNA"/>
</dbReference>
<dbReference type="HOGENOM" id="CLU_2503775_0_0_1"/>
<protein>
    <submittedName>
        <fullName evidence="1">Uncharacterized protein</fullName>
    </submittedName>
</protein>
<evidence type="ECO:0000313" key="1">
    <source>
        <dbReference type="EMBL" id="KIL64077.1"/>
    </source>
</evidence>
<feature type="non-terminal residue" evidence="1">
    <location>
        <position position="86"/>
    </location>
</feature>
<dbReference type="AlphaFoldDB" id="A0A0C2WQZ6"/>